<feature type="transmembrane region" description="Helical" evidence="12">
    <location>
        <begin position="702"/>
        <end position="726"/>
    </location>
</feature>
<organism evidence="15 16">
    <name type="scientific">Periophthalmus magnuspinnatus</name>
    <dbReference type="NCBI Taxonomy" id="409849"/>
    <lineage>
        <taxon>Eukaryota</taxon>
        <taxon>Metazoa</taxon>
        <taxon>Chordata</taxon>
        <taxon>Craniata</taxon>
        <taxon>Vertebrata</taxon>
        <taxon>Euteleostomi</taxon>
        <taxon>Actinopterygii</taxon>
        <taxon>Neopterygii</taxon>
        <taxon>Teleostei</taxon>
        <taxon>Neoteleostei</taxon>
        <taxon>Acanthomorphata</taxon>
        <taxon>Gobiaria</taxon>
        <taxon>Gobiiformes</taxon>
        <taxon>Gobioidei</taxon>
        <taxon>Gobiidae</taxon>
        <taxon>Oxudercinae</taxon>
        <taxon>Periophthalmus</taxon>
    </lineage>
</organism>
<feature type="transmembrane region" description="Helical" evidence="12">
    <location>
        <begin position="767"/>
        <end position="786"/>
    </location>
</feature>
<evidence type="ECO:0000256" key="3">
    <source>
        <dbReference type="ARBA" id="ARBA00022692"/>
    </source>
</evidence>
<dbReference type="PANTHER" id="PTHR24061:SF441">
    <property type="entry name" value="TASTE RECEPTOR TYPE 1 MEMBER 2B-RELATED"/>
    <property type="match status" value="1"/>
</dbReference>
<dbReference type="PRINTS" id="PR00248">
    <property type="entry name" value="GPCRMGR"/>
</dbReference>
<evidence type="ECO:0000313" key="16">
    <source>
        <dbReference type="Proteomes" id="UP000261520"/>
    </source>
</evidence>
<evidence type="ECO:0000256" key="10">
    <source>
        <dbReference type="ARBA" id="ARBA00023224"/>
    </source>
</evidence>
<evidence type="ECO:0000256" key="11">
    <source>
        <dbReference type="ARBA" id="ARBA00038492"/>
    </source>
</evidence>
<dbReference type="GO" id="GO:0050909">
    <property type="term" value="P:sensory perception of taste"/>
    <property type="evidence" value="ECO:0007669"/>
    <property type="project" value="UniProtKB-ARBA"/>
</dbReference>
<feature type="domain" description="G-protein coupled receptors family 3 profile" evidence="14">
    <location>
        <begin position="544"/>
        <end position="802"/>
    </location>
</feature>
<keyword evidence="4 13" id="KW-0732">Signal</keyword>
<comment type="similarity">
    <text evidence="11">Belongs to the G-protein coupled receptor 3 family. TAS1R subfamily.</text>
</comment>
<dbReference type="InterPro" id="IPR000068">
    <property type="entry name" value="GPCR_3_Ca_sens_rcpt-rel"/>
</dbReference>
<keyword evidence="2" id="KW-1003">Cell membrane</keyword>
<dbReference type="AlphaFoldDB" id="A0A3B4AJN1"/>
<feature type="transmembrane region" description="Helical" evidence="12">
    <location>
        <begin position="578"/>
        <end position="601"/>
    </location>
</feature>
<dbReference type="Gene3D" id="2.10.50.30">
    <property type="entry name" value="GPCR, family 3, nine cysteines domain"/>
    <property type="match status" value="1"/>
</dbReference>
<evidence type="ECO:0000256" key="7">
    <source>
        <dbReference type="ARBA" id="ARBA00023136"/>
    </source>
</evidence>
<keyword evidence="10" id="KW-0807">Transducer</keyword>
<name>A0A3B4AJN1_9GOBI</name>
<keyword evidence="16" id="KW-1185">Reference proteome</keyword>
<keyword evidence="5 12" id="KW-1133">Transmembrane helix</keyword>
<dbReference type="InterPro" id="IPR017979">
    <property type="entry name" value="GPCR_3_CS"/>
</dbReference>
<dbReference type="Pfam" id="PF07562">
    <property type="entry name" value="NCD3G"/>
    <property type="match status" value="1"/>
</dbReference>
<dbReference type="InterPro" id="IPR017978">
    <property type="entry name" value="GPCR_3_C"/>
</dbReference>
<keyword evidence="9" id="KW-0325">Glycoprotein</keyword>
<reference evidence="15" key="1">
    <citation type="submission" date="2025-08" db="UniProtKB">
        <authorList>
            <consortium name="Ensembl"/>
        </authorList>
    </citation>
    <scope>IDENTIFICATION</scope>
</reference>
<evidence type="ECO:0000256" key="12">
    <source>
        <dbReference type="SAM" id="Phobius"/>
    </source>
</evidence>
<evidence type="ECO:0000256" key="8">
    <source>
        <dbReference type="ARBA" id="ARBA00023170"/>
    </source>
</evidence>
<protein>
    <recommendedName>
        <fullName evidence="14">G-protein coupled receptors family 3 profile domain-containing protein</fullName>
    </recommendedName>
</protein>
<dbReference type="Gene3D" id="3.40.50.2300">
    <property type="match status" value="2"/>
</dbReference>
<evidence type="ECO:0000256" key="1">
    <source>
        <dbReference type="ARBA" id="ARBA00004651"/>
    </source>
</evidence>
<dbReference type="Proteomes" id="UP000261520">
    <property type="component" value="Unplaced"/>
</dbReference>
<dbReference type="GO" id="GO:0004930">
    <property type="term" value="F:G protein-coupled receptor activity"/>
    <property type="evidence" value="ECO:0007669"/>
    <property type="project" value="UniProtKB-KW"/>
</dbReference>
<dbReference type="InterPro" id="IPR028082">
    <property type="entry name" value="Peripla_BP_I"/>
</dbReference>
<feature type="chain" id="PRO_5017297998" description="G-protein coupled receptors family 3 profile domain-containing protein" evidence="13">
    <location>
        <begin position="18"/>
        <end position="817"/>
    </location>
</feature>
<evidence type="ECO:0000259" key="14">
    <source>
        <dbReference type="PROSITE" id="PS50259"/>
    </source>
</evidence>
<evidence type="ECO:0000256" key="2">
    <source>
        <dbReference type="ARBA" id="ARBA00022475"/>
    </source>
</evidence>
<dbReference type="FunFam" id="2.10.50.30:FF:000004">
    <property type="entry name" value="Taste receptor type 1 member 3-like protein"/>
    <property type="match status" value="1"/>
</dbReference>
<feature type="transmembrane region" description="Helical" evidence="12">
    <location>
        <begin position="658"/>
        <end position="681"/>
    </location>
</feature>
<dbReference type="FunFam" id="3.40.50.2300:FF:000016">
    <property type="entry name" value="Taste 1 receptor member 2"/>
    <property type="match status" value="1"/>
</dbReference>
<evidence type="ECO:0000256" key="5">
    <source>
        <dbReference type="ARBA" id="ARBA00022989"/>
    </source>
</evidence>
<proteinExistence type="inferred from homology"/>
<reference evidence="15" key="2">
    <citation type="submission" date="2025-09" db="UniProtKB">
        <authorList>
            <consortium name="Ensembl"/>
        </authorList>
    </citation>
    <scope>IDENTIFICATION</scope>
</reference>
<feature type="transmembrane region" description="Helical" evidence="12">
    <location>
        <begin position="543"/>
        <end position="566"/>
    </location>
</feature>
<evidence type="ECO:0000256" key="13">
    <source>
        <dbReference type="SAM" id="SignalP"/>
    </source>
</evidence>
<sequence>MAAALFLMDYILSSVSPCTVTDSEFSLAGDFLIGGLFDVHDVTEEVSQHMPEAINCSQQPFILSNYRKFQVMRLGVEQINNSTQLLPGVTLGYEIFDHCSDINAFPGIFDFISVNESVEPWPEPQGPKLPKVISVVGTFSSTKTRTIAPLFTMDFIPMVNYGSSSSAFSEKVKYPTVLRTVLPNQRTVEAIVAILLHFRWHWVAFLNSNEEYGTDGENLFSKAIKNTKICMAYNKVVDAVTNHSEVFRRIENQKINVIIVFTPERIATMITRAALYLKVNKKVWIATDPWALNRNIMETPNIDAIGTVIGLVEPELEIPGFSEFISSLKAERAQCEVGKERVCNQVCACNEVSAEDIIEADPSYSFPVYAAVNIIAHALHNLLQCETGRCNTNVTIYPYMVLAELQKSNFTLLNQSIQFNENGDPKFGSYSIVFWNNKKADEVGYYKFYPFADFHIKSSEIQWYTNGQVPTSLCSPDCPAGHVRQQTGIHKCCFDCVICPNGTYINITVDPYTCVSCSATEWSTPASTSCLPRLVEFVSFEDAAAIVIMVGTVIFVALSLLTAVLFGLNYNTPVVRSAGGPMCFLILGCLCLCSISVFFYFGKPQQSYCIMRLLPFVLFYTVCLACFVVRSFQIVSIFKIAATYPSVQRWWMKYHGQWLVIAVAFILQVLFLLITYTTALPKLYNETVWYPDQIVLACETDLTAYGGSMALFVVLCFLCFLFSYMAKELPKNYNEAKAITFCLLLLTLTWIIFATIFILYRGKHLQTLNALAMLSSLYSFLLWYFLPKCCIILFQPEKNTQQYFQGLIQSYTKTISQ</sequence>
<dbReference type="InterPro" id="IPR000337">
    <property type="entry name" value="GPCR_3"/>
</dbReference>
<dbReference type="InterPro" id="IPR011500">
    <property type="entry name" value="GPCR_3_9-Cys_dom"/>
</dbReference>
<dbReference type="InterPro" id="IPR001828">
    <property type="entry name" value="ANF_lig-bd_rcpt"/>
</dbReference>
<evidence type="ECO:0000256" key="4">
    <source>
        <dbReference type="ARBA" id="ARBA00022729"/>
    </source>
</evidence>
<dbReference type="Pfam" id="PF00003">
    <property type="entry name" value="7tm_3"/>
    <property type="match status" value="1"/>
</dbReference>
<keyword evidence="8" id="KW-0675">Receptor</keyword>
<comment type="subcellular location">
    <subcellularLocation>
        <location evidence="1">Cell membrane</location>
        <topology evidence="1">Multi-pass membrane protein</topology>
    </subcellularLocation>
</comment>
<feature type="transmembrane region" description="Helical" evidence="12">
    <location>
        <begin position="738"/>
        <end position="760"/>
    </location>
</feature>
<dbReference type="PROSITE" id="PS00980">
    <property type="entry name" value="G_PROTEIN_RECEP_F3_2"/>
    <property type="match status" value="1"/>
</dbReference>
<dbReference type="Pfam" id="PF01094">
    <property type="entry name" value="ANF_receptor"/>
    <property type="match status" value="1"/>
</dbReference>
<keyword evidence="3 12" id="KW-0812">Transmembrane</keyword>
<dbReference type="PANTHER" id="PTHR24061">
    <property type="entry name" value="CALCIUM-SENSING RECEPTOR-RELATED"/>
    <property type="match status" value="1"/>
</dbReference>
<keyword evidence="7 12" id="KW-0472">Membrane</keyword>
<dbReference type="Ensembl" id="ENSPMGT00000017975.1">
    <property type="protein sequence ID" value="ENSPMGP00000016834.1"/>
    <property type="gene ID" value="ENSPMGG00000013695.1"/>
</dbReference>
<dbReference type="PROSITE" id="PS50259">
    <property type="entry name" value="G_PROTEIN_RECEP_F3_4"/>
    <property type="match status" value="1"/>
</dbReference>
<evidence type="ECO:0000256" key="6">
    <source>
        <dbReference type="ARBA" id="ARBA00023040"/>
    </source>
</evidence>
<dbReference type="InterPro" id="IPR038550">
    <property type="entry name" value="GPCR_3_9-Cys_sf"/>
</dbReference>
<evidence type="ECO:0000256" key="9">
    <source>
        <dbReference type="ARBA" id="ARBA00023180"/>
    </source>
</evidence>
<dbReference type="SUPFAM" id="SSF53822">
    <property type="entry name" value="Periplasmic binding protein-like I"/>
    <property type="match status" value="1"/>
</dbReference>
<feature type="transmembrane region" description="Helical" evidence="12">
    <location>
        <begin position="613"/>
        <end position="638"/>
    </location>
</feature>
<feature type="signal peptide" evidence="13">
    <location>
        <begin position="1"/>
        <end position="17"/>
    </location>
</feature>
<evidence type="ECO:0000313" key="15">
    <source>
        <dbReference type="Ensembl" id="ENSPMGP00000016834.1"/>
    </source>
</evidence>
<dbReference type="GO" id="GO:0005886">
    <property type="term" value="C:plasma membrane"/>
    <property type="evidence" value="ECO:0007669"/>
    <property type="project" value="UniProtKB-SubCell"/>
</dbReference>
<accession>A0A3B4AJN1</accession>
<keyword evidence="6" id="KW-0297">G-protein coupled receptor</keyword>